<feature type="transmembrane region" description="Helical" evidence="8">
    <location>
        <begin position="151"/>
        <end position="174"/>
    </location>
</feature>
<feature type="transmembrane region" description="Helical" evidence="8">
    <location>
        <begin position="118"/>
        <end position="139"/>
    </location>
</feature>
<evidence type="ECO:0000256" key="8">
    <source>
        <dbReference type="RuleBase" id="RU363032"/>
    </source>
</evidence>
<sequence>MSKIPAYYGFWYHLGSWLLKTSSWLVLLFLIMPILVIIPLSFNVEPFFSFTEGMLTFQPEAYSLRWYSAIFSDDKWLLAIKNSFLIGFFATLLATVLGTCAAVGLARDDMPMRRLITALLLSPMIVPLIITAAGMFFFYSDLGLAGNYLGVIIAHAALGTPFVIITVTATLTGFDYSLARAAINLGATPLRVFFDIIMPLIRPGVISGALFAFITSFDEVVVILFMAGPQQRTIPRQMFSGLREQINPSILAIATLLILMSIVLLITIELLRRRATRMRGIEQIE</sequence>
<evidence type="ECO:0000256" key="1">
    <source>
        <dbReference type="ARBA" id="ARBA00004429"/>
    </source>
</evidence>
<keyword evidence="4" id="KW-0997">Cell inner membrane</keyword>
<dbReference type="PANTHER" id="PTHR43357:SF4">
    <property type="entry name" value="INNER MEMBRANE ABC TRANSPORTER PERMEASE PROTEIN YDCV"/>
    <property type="match status" value="1"/>
</dbReference>
<evidence type="ECO:0000256" key="6">
    <source>
        <dbReference type="ARBA" id="ARBA00022989"/>
    </source>
</evidence>
<protein>
    <submittedName>
        <fullName evidence="10">Putative spermidine/putrescine transport system permease protein</fullName>
    </submittedName>
</protein>
<dbReference type="InterPro" id="IPR000515">
    <property type="entry name" value="MetI-like"/>
</dbReference>
<dbReference type="GO" id="GO:0055085">
    <property type="term" value="P:transmembrane transport"/>
    <property type="evidence" value="ECO:0007669"/>
    <property type="project" value="InterPro"/>
</dbReference>
<proteinExistence type="inferred from homology"/>
<dbReference type="InterPro" id="IPR035906">
    <property type="entry name" value="MetI-like_sf"/>
</dbReference>
<feature type="transmembrane region" description="Helical" evidence="8">
    <location>
        <begin position="84"/>
        <end position="106"/>
    </location>
</feature>
<feature type="transmembrane region" description="Helical" evidence="8">
    <location>
        <begin position="248"/>
        <end position="271"/>
    </location>
</feature>
<feature type="domain" description="ABC transmembrane type-1" evidence="9">
    <location>
        <begin position="80"/>
        <end position="268"/>
    </location>
</feature>
<dbReference type="AlphaFoldDB" id="A0A1I3EYR9"/>
<evidence type="ECO:0000256" key="7">
    <source>
        <dbReference type="ARBA" id="ARBA00023136"/>
    </source>
</evidence>
<feature type="transmembrane region" description="Helical" evidence="8">
    <location>
        <begin position="21"/>
        <end position="42"/>
    </location>
</feature>
<dbReference type="STRING" id="425504.SAMN05216206_1209"/>
<keyword evidence="7 8" id="KW-0472">Membrane</keyword>
<keyword evidence="6 8" id="KW-1133">Transmembrane helix</keyword>
<dbReference type="Proteomes" id="UP000243606">
    <property type="component" value="Unassembled WGS sequence"/>
</dbReference>
<dbReference type="CDD" id="cd06261">
    <property type="entry name" value="TM_PBP2"/>
    <property type="match status" value="1"/>
</dbReference>
<keyword evidence="3" id="KW-1003">Cell membrane</keyword>
<dbReference type="PANTHER" id="PTHR43357">
    <property type="entry name" value="INNER MEMBRANE ABC TRANSPORTER PERMEASE PROTEIN YDCV"/>
    <property type="match status" value="1"/>
</dbReference>
<comment type="similarity">
    <text evidence="8">Belongs to the binding-protein-dependent transport system permease family.</text>
</comment>
<evidence type="ECO:0000256" key="3">
    <source>
        <dbReference type="ARBA" id="ARBA00022475"/>
    </source>
</evidence>
<keyword evidence="5 8" id="KW-0812">Transmembrane</keyword>
<dbReference type="EMBL" id="FOQL01000001">
    <property type="protein sequence ID" value="SFI04185.1"/>
    <property type="molecule type" value="Genomic_DNA"/>
</dbReference>
<feature type="transmembrane region" description="Helical" evidence="8">
    <location>
        <begin position="205"/>
        <end position="228"/>
    </location>
</feature>
<organism evidence="10 11">
    <name type="scientific">Pseudomonas guineae</name>
    <dbReference type="NCBI Taxonomy" id="425504"/>
    <lineage>
        <taxon>Bacteria</taxon>
        <taxon>Pseudomonadati</taxon>
        <taxon>Pseudomonadota</taxon>
        <taxon>Gammaproteobacteria</taxon>
        <taxon>Pseudomonadales</taxon>
        <taxon>Pseudomonadaceae</taxon>
        <taxon>Pseudomonas</taxon>
    </lineage>
</organism>
<dbReference type="GO" id="GO:0005886">
    <property type="term" value="C:plasma membrane"/>
    <property type="evidence" value="ECO:0007669"/>
    <property type="project" value="UniProtKB-SubCell"/>
</dbReference>
<dbReference type="OrthoDB" id="9815533at2"/>
<name>A0A1I3EYR9_9PSED</name>
<evidence type="ECO:0000256" key="2">
    <source>
        <dbReference type="ARBA" id="ARBA00022448"/>
    </source>
</evidence>
<dbReference type="Pfam" id="PF00528">
    <property type="entry name" value="BPD_transp_1"/>
    <property type="match status" value="1"/>
</dbReference>
<comment type="subcellular location">
    <subcellularLocation>
        <location evidence="1">Cell inner membrane</location>
        <topology evidence="1">Multi-pass membrane protein</topology>
    </subcellularLocation>
    <subcellularLocation>
        <location evidence="8">Cell membrane</location>
        <topology evidence="8">Multi-pass membrane protein</topology>
    </subcellularLocation>
</comment>
<evidence type="ECO:0000313" key="10">
    <source>
        <dbReference type="EMBL" id="SFI04185.1"/>
    </source>
</evidence>
<dbReference type="RefSeq" id="WP_090240517.1">
    <property type="nucleotide sequence ID" value="NZ_FOQL01000001.1"/>
</dbReference>
<dbReference type="SUPFAM" id="SSF161098">
    <property type="entry name" value="MetI-like"/>
    <property type="match status" value="1"/>
</dbReference>
<accession>A0A1I3EYR9</accession>
<keyword evidence="2 8" id="KW-0813">Transport</keyword>
<evidence type="ECO:0000313" key="11">
    <source>
        <dbReference type="Proteomes" id="UP000243606"/>
    </source>
</evidence>
<dbReference type="PROSITE" id="PS50928">
    <property type="entry name" value="ABC_TM1"/>
    <property type="match status" value="1"/>
</dbReference>
<reference evidence="11" key="1">
    <citation type="submission" date="2016-10" db="EMBL/GenBank/DDBJ databases">
        <authorList>
            <person name="Varghese N."/>
            <person name="Submissions S."/>
        </authorList>
    </citation>
    <scope>NUCLEOTIDE SEQUENCE [LARGE SCALE GENOMIC DNA]</scope>
    <source>
        <strain evidence="11">LMG 24016</strain>
    </source>
</reference>
<evidence type="ECO:0000256" key="4">
    <source>
        <dbReference type="ARBA" id="ARBA00022519"/>
    </source>
</evidence>
<evidence type="ECO:0000256" key="5">
    <source>
        <dbReference type="ARBA" id="ARBA00022692"/>
    </source>
</evidence>
<keyword evidence="11" id="KW-1185">Reference proteome</keyword>
<dbReference type="Gene3D" id="1.10.3720.10">
    <property type="entry name" value="MetI-like"/>
    <property type="match status" value="1"/>
</dbReference>
<gene>
    <name evidence="10" type="ORF">SAMN05216206_1209</name>
</gene>
<evidence type="ECO:0000259" key="9">
    <source>
        <dbReference type="PROSITE" id="PS50928"/>
    </source>
</evidence>